<accession>A0A1H8UXC1</accession>
<evidence type="ECO:0008006" key="4">
    <source>
        <dbReference type="Google" id="ProtNLM"/>
    </source>
</evidence>
<protein>
    <recommendedName>
        <fullName evidence="4">PilZ domain-containing protein</fullName>
    </recommendedName>
</protein>
<dbReference type="STRING" id="569882.SAMN04490248_12319"/>
<feature type="region of interest" description="Disordered" evidence="1">
    <location>
        <begin position="97"/>
        <end position="117"/>
    </location>
</feature>
<dbReference type="AlphaFoldDB" id="A0A1H8UXC1"/>
<name>A0A1H8UXC1_9RHOB</name>
<feature type="compositionally biased region" description="Basic and acidic residues" evidence="1">
    <location>
        <begin position="97"/>
        <end position="107"/>
    </location>
</feature>
<dbReference type="OrthoDB" id="7658488at2"/>
<reference evidence="2 3" key="1">
    <citation type="submission" date="2016-10" db="EMBL/GenBank/DDBJ databases">
        <authorList>
            <person name="de Groot N.N."/>
        </authorList>
    </citation>
    <scope>NUCLEOTIDE SEQUENCE [LARGE SCALE GENOMIC DNA]</scope>
    <source>
        <strain evidence="2 3">DSM 27842</strain>
    </source>
</reference>
<organism evidence="2 3">
    <name type="scientific">Salinihabitans flavidus</name>
    <dbReference type="NCBI Taxonomy" id="569882"/>
    <lineage>
        <taxon>Bacteria</taxon>
        <taxon>Pseudomonadati</taxon>
        <taxon>Pseudomonadota</taxon>
        <taxon>Alphaproteobacteria</taxon>
        <taxon>Rhodobacterales</taxon>
        <taxon>Roseobacteraceae</taxon>
        <taxon>Salinihabitans</taxon>
    </lineage>
</organism>
<proteinExistence type="predicted"/>
<dbReference type="EMBL" id="FODS01000023">
    <property type="protein sequence ID" value="SEP07809.1"/>
    <property type="molecule type" value="Genomic_DNA"/>
</dbReference>
<gene>
    <name evidence="2" type="ORF">SAMN04490248_12319</name>
</gene>
<sequence length="117" mass="13562">MDSFLPEHVRAGLEAARKKDQRRRSRMRVEADGRSFRILRFQEDGFTLDIEDAPHLRGLVDLYDGPRHLSQCLIVASGEEVGEMRYEFKWSTRAGDRPALDFERPDDAPDGYLPDLR</sequence>
<evidence type="ECO:0000313" key="2">
    <source>
        <dbReference type="EMBL" id="SEP07809.1"/>
    </source>
</evidence>
<evidence type="ECO:0000313" key="3">
    <source>
        <dbReference type="Proteomes" id="UP000198893"/>
    </source>
</evidence>
<keyword evidence="3" id="KW-1185">Reference proteome</keyword>
<evidence type="ECO:0000256" key="1">
    <source>
        <dbReference type="SAM" id="MobiDB-lite"/>
    </source>
</evidence>
<dbReference type="Proteomes" id="UP000198893">
    <property type="component" value="Unassembled WGS sequence"/>
</dbReference>
<dbReference type="RefSeq" id="WP_093119853.1">
    <property type="nucleotide sequence ID" value="NZ_FODS01000023.1"/>
</dbReference>